<dbReference type="PANTHER" id="PTHR39173:SF1">
    <property type="entry name" value="ACETYLTRANSFERASE"/>
    <property type="match status" value="1"/>
</dbReference>
<dbReference type="Proteomes" id="UP000249377">
    <property type="component" value="Unassembled WGS sequence"/>
</dbReference>
<dbReference type="Gene3D" id="3.40.630.30">
    <property type="match status" value="1"/>
</dbReference>
<dbReference type="Pfam" id="PF13302">
    <property type="entry name" value="Acetyltransf_3"/>
    <property type="match status" value="1"/>
</dbReference>
<name>A0A328UBQ5_9FIRM</name>
<dbReference type="EMBL" id="QLYR01000006">
    <property type="protein sequence ID" value="RAQ28257.1"/>
    <property type="molecule type" value="Genomic_DNA"/>
</dbReference>
<reference evidence="2 3" key="1">
    <citation type="submission" date="2018-06" db="EMBL/GenBank/DDBJ databases">
        <title>Noncontiguous genome sequence of Ruminococcaceae bacterium ASD2818.</title>
        <authorList>
            <person name="Chaplin A.V."/>
            <person name="Sokolova S.R."/>
            <person name="Kochetkova T.O."/>
            <person name="Goltsov A.Y."/>
            <person name="Trofimov D.Y."/>
            <person name="Efimov B.A."/>
        </authorList>
    </citation>
    <scope>NUCLEOTIDE SEQUENCE [LARGE SCALE GENOMIC DNA]</scope>
    <source>
        <strain evidence="2 3">ASD2818</strain>
    </source>
</reference>
<feature type="domain" description="N-acetyltransferase" evidence="1">
    <location>
        <begin position="3"/>
        <end position="174"/>
    </location>
</feature>
<sequence>MNIELVALTNEYKKQLFEMLEEWKKDIVENHTNMSPWKIWFNDFHDFDYYLKNLDTKEEAKNGWVPDTTLFCLDKDRNIFVGAVNIRHYLNDALLKTGGHIGFGVRPSERRKGYATAMLALALDACRKLGLNKVLICCNKENIGSAKSIRRNGGVLENEVEEEGHIEQRYWIQW</sequence>
<dbReference type="InterPro" id="IPR016181">
    <property type="entry name" value="Acyl_CoA_acyltransferase"/>
</dbReference>
<dbReference type="RefSeq" id="WP_112332969.1">
    <property type="nucleotide sequence ID" value="NZ_QLYR01000006.1"/>
</dbReference>
<dbReference type="InterPro" id="IPR000182">
    <property type="entry name" value="GNAT_dom"/>
</dbReference>
<dbReference type="GO" id="GO:0016747">
    <property type="term" value="F:acyltransferase activity, transferring groups other than amino-acyl groups"/>
    <property type="evidence" value="ECO:0007669"/>
    <property type="project" value="InterPro"/>
</dbReference>
<protein>
    <submittedName>
        <fullName evidence="2">GNAT family acetyltransferase</fullName>
    </submittedName>
</protein>
<keyword evidence="3" id="KW-1185">Reference proteome</keyword>
<dbReference type="SUPFAM" id="SSF55729">
    <property type="entry name" value="Acyl-CoA N-acyltransferases (Nat)"/>
    <property type="match status" value="1"/>
</dbReference>
<accession>A0A328UBQ5</accession>
<dbReference type="CDD" id="cd04301">
    <property type="entry name" value="NAT_SF"/>
    <property type="match status" value="1"/>
</dbReference>
<comment type="caution">
    <text evidence="2">The sequence shown here is derived from an EMBL/GenBank/DDBJ whole genome shotgun (WGS) entry which is preliminary data.</text>
</comment>
<dbReference type="AlphaFoldDB" id="A0A328UBQ5"/>
<dbReference type="PANTHER" id="PTHR39173">
    <property type="entry name" value="ACETYLTRANSFERASE"/>
    <property type="match status" value="1"/>
</dbReference>
<keyword evidence="2" id="KW-0808">Transferase</keyword>
<organism evidence="2 3">
    <name type="scientific">Hydrogeniiclostridium mannosilyticum</name>
    <dbReference type="NCBI Taxonomy" id="2764322"/>
    <lineage>
        <taxon>Bacteria</taxon>
        <taxon>Bacillati</taxon>
        <taxon>Bacillota</taxon>
        <taxon>Clostridia</taxon>
        <taxon>Eubacteriales</taxon>
        <taxon>Acutalibacteraceae</taxon>
        <taxon>Hydrogeniiclostridium</taxon>
    </lineage>
</organism>
<evidence type="ECO:0000259" key="1">
    <source>
        <dbReference type="PROSITE" id="PS51186"/>
    </source>
</evidence>
<gene>
    <name evidence="2" type="ORF">DPQ25_09630</name>
</gene>
<evidence type="ECO:0000313" key="2">
    <source>
        <dbReference type="EMBL" id="RAQ28257.1"/>
    </source>
</evidence>
<dbReference type="PROSITE" id="PS51186">
    <property type="entry name" value="GNAT"/>
    <property type="match status" value="1"/>
</dbReference>
<proteinExistence type="predicted"/>
<evidence type="ECO:0000313" key="3">
    <source>
        <dbReference type="Proteomes" id="UP000249377"/>
    </source>
</evidence>